<accession>A0ABW3A813</accession>
<dbReference type="Proteomes" id="UP001597053">
    <property type="component" value="Unassembled WGS sequence"/>
</dbReference>
<dbReference type="InterPro" id="IPR027785">
    <property type="entry name" value="UvrD-like_helicase_C"/>
</dbReference>
<dbReference type="Pfam" id="PF13538">
    <property type="entry name" value="UvrD_C_2"/>
    <property type="match status" value="1"/>
</dbReference>
<evidence type="ECO:0000313" key="3">
    <source>
        <dbReference type="Proteomes" id="UP001597053"/>
    </source>
</evidence>
<sequence length="96" mass="9902">LGDGRLGVIVPAGLVDELGAALTAGLPEAAIGDNPELESRVVVLTVAQAKGLEFDSVLVIDPDLIVAESPRGRSDLYVALTRATQRLGVLRPTTTA</sequence>
<proteinExistence type="predicted"/>
<reference evidence="3" key="1">
    <citation type="journal article" date="2019" name="Int. J. Syst. Evol. Microbiol.">
        <title>The Global Catalogue of Microorganisms (GCM) 10K type strain sequencing project: providing services to taxonomists for standard genome sequencing and annotation.</title>
        <authorList>
            <consortium name="The Broad Institute Genomics Platform"/>
            <consortium name="The Broad Institute Genome Sequencing Center for Infectious Disease"/>
            <person name="Wu L."/>
            <person name="Ma J."/>
        </authorList>
    </citation>
    <scope>NUCLEOTIDE SEQUENCE [LARGE SCALE GENOMIC DNA]</scope>
    <source>
        <strain evidence="3">JCM 32148</strain>
    </source>
</reference>
<keyword evidence="2" id="KW-0067">ATP-binding</keyword>
<keyword evidence="2" id="KW-0547">Nucleotide-binding</keyword>
<protein>
    <submittedName>
        <fullName evidence="2">ATP-binding domain-containing protein</fullName>
    </submittedName>
</protein>
<evidence type="ECO:0000313" key="2">
    <source>
        <dbReference type="EMBL" id="MFD0787060.1"/>
    </source>
</evidence>
<feature type="domain" description="UvrD-like helicase C-terminal" evidence="1">
    <location>
        <begin position="41"/>
        <end position="89"/>
    </location>
</feature>
<name>A0ABW3A813_9ACTN</name>
<comment type="caution">
    <text evidence="2">The sequence shown here is derived from an EMBL/GenBank/DDBJ whole genome shotgun (WGS) entry which is preliminary data.</text>
</comment>
<dbReference type="GO" id="GO:0005524">
    <property type="term" value="F:ATP binding"/>
    <property type="evidence" value="ECO:0007669"/>
    <property type="project" value="UniProtKB-KW"/>
</dbReference>
<feature type="non-terminal residue" evidence="2">
    <location>
        <position position="1"/>
    </location>
</feature>
<organism evidence="2 3">
    <name type="scientific">Micromonospora azadirachtae</name>
    <dbReference type="NCBI Taxonomy" id="1970735"/>
    <lineage>
        <taxon>Bacteria</taxon>
        <taxon>Bacillati</taxon>
        <taxon>Actinomycetota</taxon>
        <taxon>Actinomycetes</taxon>
        <taxon>Micromonosporales</taxon>
        <taxon>Micromonosporaceae</taxon>
        <taxon>Micromonospora</taxon>
    </lineage>
</organism>
<dbReference type="InterPro" id="IPR027417">
    <property type="entry name" value="P-loop_NTPase"/>
</dbReference>
<evidence type="ECO:0000259" key="1">
    <source>
        <dbReference type="Pfam" id="PF13538"/>
    </source>
</evidence>
<keyword evidence="3" id="KW-1185">Reference proteome</keyword>
<gene>
    <name evidence="2" type="ORF">ACFQZ8_24435</name>
</gene>
<dbReference type="Gene3D" id="3.40.50.300">
    <property type="entry name" value="P-loop containing nucleotide triphosphate hydrolases"/>
    <property type="match status" value="1"/>
</dbReference>
<dbReference type="SUPFAM" id="SSF52540">
    <property type="entry name" value="P-loop containing nucleoside triphosphate hydrolases"/>
    <property type="match status" value="1"/>
</dbReference>
<dbReference type="EMBL" id="JBHTHM010001744">
    <property type="protein sequence ID" value="MFD0787060.1"/>
    <property type="molecule type" value="Genomic_DNA"/>
</dbReference>